<dbReference type="eggNOG" id="ENOG502ZJ7T">
    <property type="taxonomic scope" value="Bacteria"/>
</dbReference>
<dbReference type="PATRIC" id="fig|512565.3.peg.6398"/>
<dbReference type="SMART" id="SM00060">
    <property type="entry name" value="FN3"/>
    <property type="match status" value="1"/>
</dbReference>
<dbReference type="CDD" id="cd00063">
    <property type="entry name" value="FN3"/>
    <property type="match status" value="1"/>
</dbReference>
<feature type="chain" id="PRO_5003628835" description="Fibronectin type-III domain-containing protein" evidence="3">
    <location>
        <begin position="28"/>
        <end position="197"/>
    </location>
</feature>
<sequence length="197" mass="19615">MLGFRKKSALLLSAVALPLLVAGCSSASPASTPADNSGADWMVVNAGKATSSPQTTYGTASPTPGVTLPTLAASATPTASASPSCAPAPRGAGVINGLAVTPGRTSAVVTWYHPGGPNIVDYRVTAASQDLKVGAQDEVGWTTVTPAACGDVSATVTGLTAGTPYVFSVDVVMTHTGTEEGTYTRTIARSDVVSTTT</sequence>
<dbReference type="KEGG" id="ams:AMIS_63960"/>
<dbReference type="Proteomes" id="UP000007882">
    <property type="component" value="Chromosome"/>
</dbReference>
<evidence type="ECO:0000313" key="5">
    <source>
        <dbReference type="EMBL" id="BAL91616.1"/>
    </source>
</evidence>
<evidence type="ECO:0000259" key="4">
    <source>
        <dbReference type="SMART" id="SM00060"/>
    </source>
</evidence>
<reference evidence="5 6" key="1">
    <citation type="submission" date="2012-02" db="EMBL/GenBank/DDBJ databases">
        <title>Complete genome sequence of Actinoplanes missouriensis 431 (= NBRC 102363).</title>
        <authorList>
            <person name="Ohnishi Y."/>
            <person name="Ishikawa J."/>
            <person name="Sekine M."/>
            <person name="Hosoyama A."/>
            <person name="Harada T."/>
            <person name="Narita H."/>
            <person name="Hata T."/>
            <person name="Konno Y."/>
            <person name="Tutikane K."/>
            <person name="Fujita N."/>
            <person name="Horinouchi S."/>
            <person name="Hayakawa M."/>
        </authorList>
    </citation>
    <scope>NUCLEOTIDE SEQUENCE [LARGE SCALE GENOMIC DNA]</scope>
    <source>
        <strain evidence="6">ATCC 14538 / DSM 43046 / CBS 188.64 / JCM 3121 / NBRC 102363 / NCIMB 12654 / NRRL B-3342 / UNCC 431</strain>
    </source>
</reference>
<gene>
    <name evidence="5" type="ordered locus">AMIS_63960</name>
</gene>
<dbReference type="InterPro" id="IPR003961">
    <property type="entry name" value="FN3_dom"/>
</dbReference>
<dbReference type="InterPro" id="IPR013783">
    <property type="entry name" value="Ig-like_fold"/>
</dbReference>
<dbReference type="EMBL" id="AP012319">
    <property type="protein sequence ID" value="BAL91616.1"/>
    <property type="molecule type" value="Genomic_DNA"/>
</dbReference>
<feature type="signal peptide" evidence="3">
    <location>
        <begin position="1"/>
        <end position="27"/>
    </location>
</feature>
<dbReference type="PROSITE" id="PS51257">
    <property type="entry name" value="PROKAR_LIPOPROTEIN"/>
    <property type="match status" value="1"/>
</dbReference>
<keyword evidence="6" id="KW-1185">Reference proteome</keyword>
<keyword evidence="2" id="KW-0119">Carbohydrate metabolism</keyword>
<dbReference type="GO" id="GO:0000272">
    <property type="term" value="P:polysaccharide catabolic process"/>
    <property type="evidence" value="ECO:0007669"/>
    <property type="project" value="UniProtKB-KW"/>
</dbReference>
<keyword evidence="3" id="KW-0732">Signal</keyword>
<dbReference type="AlphaFoldDB" id="I0HF29"/>
<evidence type="ECO:0000256" key="1">
    <source>
        <dbReference type="ARBA" id="ARBA00023295"/>
    </source>
</evidence>
<dbReference type="RefSeq" id="WP_014446502.1">
    <property type="nucleotide sequence ID" value="NC_017093.1"/>
</dbReference>
<name>I0HF29_ACTM4</name>
<evidence type="ECO:0000313" key="6">
    <source>
        <dbReference type="Proteomes" id="UP000007882"/>
    </source>
</evidence>
<dbReference type="HOGENOM" id="CLU_107450_0_0_11"/>
<proteinExistence type="predicted"/>
<dbReference type="InterPro" id="IPR036116">
    <property type="entry name" value="FN3_sf"/>
</dbReference>
<accession>I0HF29</accession>
<feature type="domain" description="Fibronectin type-III" evidence="4">
    <location>
        <begin position="89"/>
        <end position="177"/>
    </location>
</feature>
<dbReference type="Pfam" id="PF00041">
    <property type="entry name" value="fn3"/>
    <property type="match status" value="1"/>
</dbReference>
<dbReference type="GO" id="GO:0016798">
    <property type="term" value="F:hydrolase activity, acting on glycosyl bonds"/>
    <property type="evidence" value="ECO:0007669"/>
    <property type="project" value="UniProtKB-KW"/>
</dbReference>
<dbReference type="STRING" id="512565.AMIS_63960"/>
<keyword evidence="1" id="KW-0378">Hydrolase</keyword>
<dbReference type="Gene3D" id="2.60.40.10">
    <property type="entry name" value="Immunoglobulins"/>
    <property type="match status" value="1"/>
</dbReference>
<evidence type="ECO:0000256" key="3">
    <source>
        <dbReference type="SAM" id="SignalP"/>
    </source>
</evidence>
<dbReference type="SUPFAM" id="SSF49265">
    <property type="entry name" value="Fibronectin type III"/>
    <property type="match status" value="1"/>
</dbReference>
<evidence type="ECO:0000256" key="2">
    <source>
        <dbReference type="ARBA" id="ARBA00023326"/>
    </source>
</evidence>
<keyword evidence="1" id="KW-0326">Glycosidase</keyword>
<dbReference type="OrthoDB" id="3295720at2"/>
<keyword evidence="2" id="KW-0624">Polysaccharide degradation</keyword>
<organism evidence="5 6">
    <name type="scientific">Actinoplanes missouriensis (strain ATCC 14538 / DSM 43046 / CBS 188.64 / JCM 3121 / NBRC 102363 / NCIMB 12654 / NRRL B-3342 / UNCC 431)</name>
    <dbReference type="NCBI Taxonomy" id="512565"/>
    <lineage>
        <taxon>Bacteria</taxon>
        <taxon>Bacillati</taxon>
        <taxon>Actinomycetota</taxon>
        <taxon>Actinomycetes</taxon>
        <taxon>Micromonosporales</taxon>
        <taxon>Micromonosporaceae</taxon>
        <taxon>Actinoplanes</taxon>
    </lineage>
</organism>
<protein>
    <recommendedName>
        <fullName evidence="4">Fibronectin type-III domain-containing protein</fullName>
    </recommendedName>
</protein>